<sequence>MVQIPDEVFRSHGITLLYHTFNLMIQTFLYGKYLCIAISVSTYMIIQKGLRSPGQRVLFAVMIFMFSLSTAFLCVSMADSIVLIKAWYLTINPSTSTKTPTEDLLVFFNALVVLNYVLTDGVVIWRAWVICRDEGKKLLVAAIVMFVLTMLTALATIGTRIAIIADPLNGENRLAYTISVFQEITLISSLITNILGTGAISIKAWRHRRQIVADLNVKGKRTMAERVLALLIESGVIYILSGLMLALSSLFRLPGSGIKLGNLYLQASVQLAGLYPLVVVILVNRESSIDKTIFNSSGRTEITNSQETHYGRILGSFDAASSLSSIPSHSSMSSDIDLELQPENDYR</sequence>
<reference evidence="3" key="1">
    <citation type="journal article" date="2022" name="New Phytol.">
        <title>Evolutionary transition to the ectomycorrhizal habit in the genomes of a hyperdiverse lineage of mushroom-forming fungi.</title>
        <authorList>
            <person name="Looney B."/>
            <person name="Miyauchi S."/>
            <person name="Morin E."/>
            <person name="Drula E."/>
            <person name="Courty P.E."/>
            <person name="Kohler A."/>
            <person name="Kuo A."/>
            <person name="LaButti K."/>
            <person name="Pangilinan J."/>
            <person name="Lipzen A."/>
            <person name="Riley R."/>
            <person name="Andreopoulos W."/>
            <person name="He G."/>
            <person name="Johnson J."/>
            <person name="Nolan M."/>
            <person name="Tritt A."/>
            <person name="Barry K.W."/>
            <person name="Grigoriev I.V."/>
            <person name="Nagy L.G."/>
            <person name="Hibbett D."/>
            <person name="Henrissat B."/>
            <person name="Matheny P.B."/>
            <person name="Labbe J."/>
            <person name="Martin F.M."/>
        </authorList>
    </citation>
    <scope>NUCLEOTIDE SEQUENCE</scope>
    <source>
        <strain evidence="3">BPL690</strain>
    </source>
</reference>
<evidence type="ECO:0000313" key="3">
    <source>
        <dbReference type="EMBL" id="KAI0295056.1"/>
    </source>
</evidence>
<feature type="compositionally biased region" description="Acidic residues" evidence="1">
    <location>
        <begin position="336"/>
        <end position="347"/>
    </location>
</feature>
<accession>A0AAD4QKR8</accession>
<gene>
    <name evidence="3" type="ORF">B0F90DRAFT_1753383</name>
</gene>
<keyword evidence="2" id="KW-1133">Transmembrane helix</keyword>
<feature type="transmembrane region" description="Helical" evidence="2">
    <location>
        <begin position="184"/>
        <end position="206"/>
    </location>
</feature>
<feature type="transmembrane region" description="Helical" evidence="2">
    <location>
        <begin position="58"/>
        <end position="84"/>
    </location>
</feature>
<dbReference type="Proteomes" id="UP001203297">
    <property type="component" value="Unassembled WGS sequence"/>
</dbReference>
<evidence type="ECO:0000313" key="4">
    <source>
        <dbReference type="Proteomes" id="UP001203297"/>
    </source>
</evidence>
<organism evidence="3 4">
    <name type="scientific">Multifurca ochricompacta</name>
    <dbReference type="NCBI Taxonomy" id="376703"/>
    <lineage>
        <taxon>Eukaryota</taxon>
        <taxon>Fungi</taxon>
        <taxon>Dikarya</taxon>
        <taxon>Basidiomycota</taxon>
        <taxon>Agaricomycotina</taxon>
        <taxon>Agaricomycetes</taxon>
        <taxon>Russulales</taxon>
        <taxon>Russulaceae</taxon>
        <taxon>Multifurca</taxon>
    </lineage>
</organism>
<feature type="region of interest" description="Disordered" evidence="1">
    <location>
        <begin position="325"/>
        <end position="347"/>
    </location>
</feature>
<dbReference type="AlphaFoldDB" id="A0AAD4QKR8"/>
<evidence type="ECO:0000256" key="2">
    <source>
        <dbReference type="SAM" id="Phobius"/>
    </source>
</evidence>
<dbReference type="EMBL" id="WTXG01000064">
    <property type="protein sequence ID" value="KAI0295056.1"/>
    <property type="molecule type" value="Genomic_DNA"/>
</dbReference>
<evidence type="ECO:0000256" key="1">
    <source>
        <dbReference type="SAM" id="MobiDB-lite"/>
    </source>
</evidence>
<feature type="transmembrane region" description="Helical" evidence="2">
    <location>
        <begin position="227"/>
        <end position="251"/>
    </location>
</feature>
<name>A0AAD4QKR8_9AGAM</name>
<protein>
    <submittedName>
        <fullName evidence="3">Uncharacterized protein</fullName>
    </submittedName>
</protein>
<keyword evidence="2" id="KW-0472">Membrane</keyword>
<feature type="compositionally biased region" description="Low complexity" evidence="1">
    <location>
        <begin position="325"/>
        <end position="334"/>
    </location>
</feature>
<feature type="non-terminal residue" evidence="3">
    <location>
        <position position="347"/>
    </location>
</feature>
<feature type="transmembrane region" description="Helical" evidence="2">
    <location>
        <begin position="27"/>
        <end position="46"/>
    </location>
</feature>
<keyword evidence="4" id="KW-1185">Reference proteome</keyword>
<proteinExistence type="predicted"/>
<keyword evidence="2" id="KW-0812">Transmembrane</keyword>
<feature type="transmembrane region" description="Helical" evidence="2">
    <location>
        <begin position="138"/>
        <end position="164"/>
    </location>
</feature>
<feature type="transmembrane region" description="Helical" evidence="2">
    <location>
        <begin position="104"/>
        <end position="126"/>
    </location>
</feature>
<feature type="transmembrane region" description="Helical" evidence="2">
    <location>
        <begin position="263"/>
        <end position="283"/>
    </location>
</feature>
<comment type="caution">
    <text evidence="3">The sequence shown here is derived from an EMBL/GenBank/DDBJ whole genome shotgun (WGS) entry which is preliminary data.</text>
</comment>